<dbReference type="PANTHER" id="PTHR28538">
    <property type="entry name" value="INTEGRAL INNER NUCLEAR MEMBRANE PROTEIN IMA1"/>
    <property type="match status" value="1"/>
</dbReference>
<dbReference type="PANTHER" id="PTHR28538:SF1">
    <property type="entry name" value="INTEGRAL INNER NUCLEAR MEMBRANE PROTEIN IMA1"/>
    <property type="match status" value="1"/>
</dbReference>
<dbReference type="AlphaFoldDB" id="A0A9P6NB15"/>
<dbReference type="Proteomes" id="UP000886653">
    <property type="component" value="Unassembled WGS sequence"/>
</dbReference>
<dbReference type="InterPro" id="IPR042321">
    <property type="entry name" value="Ima1"/>
</dbReference>
<evidence type="ECO:0000256" key="3">
    <source>
        <dbReference type="ARBA" id="ARBA00022989"/>
    </source>
</evidence>
<feature type="domain" description="Ima1 N-terminal" evidence="8">
    <location>
        <begin position="24"/>
        <end position="107"/>
    </location>
</feature>
<keyword evidence="10" id="KW-1185">Reference proteome</keyword>
<evidence type="ECO:0000256" key="2">
    <source>
        <dbReference type="ARBA" id="ARBA00022692"/>
    </source>
</evidence>
<feature type="transmembrane region" description="Helical" evidence="7">
    <location>
        <begin position="182"/>
        <end position="202"/>
    </location>
</feature>
<sequence>MSNPQLNVPTQTRSRPGTSHFVPRADRQLATDQTMESETPFCRTCTANQALQMSLLANYLPSDSDQDEPSGSESRLEKKRLLDDLEQYKESLETRYPMMCADCSPKVSAVIRDRDYRSKAALLHSSARRLAPISSLHSATPTKLKPPILSPFNSMSFQRPVMKGMGSKLWIFQEWIWRLRGAMWIFSHFLGILGLNAAAYILRIYSLLLRRQQIPSYSDNSWILAPSLAAQWRAMAFGAISTTLVILFIGSLYSLRIDSQIRLITPRKSFFRRSSLHSLPSATRPVTDEDLFSTLSLMPVSSRAVSKLTPSHLDESADSNRSPAAEMPVFGRSTALSNPFIGPYHPEARRTPKPGKEISSMEWEPTPDANLQRVSSDHSFVLCPQTFLPPIGRRGETGIEHMFEKSVKLDQDLQRASEGVWSWVPNFLSRSSNK</sequence>
<evidence type="ECO:0000256" key="1">
    <source>
        <dbReference type="ARBA" id="ARBA00004473"/>
    </source>
</evidence>
<feature type="region of interest" description="Disordered" evidence="6">
    <location>
        <begin position="1"/>
        <end position="25"/>
    </location>
</feature>
<evidence type="ECO:0000259" key="8">
    <source>
        <dbReference type="Pfam" id="PF09779"/>
    </source>
</evidence>
<feature type="compositionally biased region" description="Polar residues" evidence="6">
    <location>
        <begin position="1"/>
        <end position="17"/>
    </location>
</feature>
<dbReference type="EMBL" id="MU167323">
    <property type="protein sequence ID" value="KAG0143276.1"/>
    <property type="molecule type" value="Genomic_DNA"/>
</dbReference>
<proteinExistence type="predicted"/>
<gene>
    <name evidence="9" type="ORF">CROQUDRAFT_49026</name>
</gene>
<protein>
    <recommendedName>
        <fullName evidence="8">Ima1 N-terminal domain-containing protein</fullName>
    </recommendedName>
</protein>
<keyword evidence="3 7" id="KW-1133">Transmembrane helix</keyword>
<evidence type="ECO:0000313" key="10">
    <source>
        <dbReference type="Proteomes" id="UP000886653"/>
    </source>
</evidence>
<evidence type="ECO:0000256" key="5">
    <source>
        <dbReference type="ARBA" id="ARBA00023242"/>
    </source>
</evidence>
<comment type="subcellular location">
    <subcellularLocation>
        <location evidence="1">Nucleus inner membrane</location>
        <topology evidence="1">Multi-pass membrane protein</topology>
    </subcellularLocation>
</comment>
<dbReference type="GO" id="GO:0044732">
    <property type="term" value="C:mitotic spindle pole body"/>
    <property type="evidence" value="ECO:0007669"/>
    <property type="project" value="TreeGrafter"/>
</dbReference>
<dbReference type="GO" id="GO:0071765">
    <property type="term" value="P:nuclear inner membrane organization"/>
    <property type="evidence" value="ECO:0007669"/>
    <property type="project" value="InterPro"/>
</dbReference>
<comment type="caution">
    <text evidence="9">The sequence shown here is derived from an EMBL/GenBank/DDBJ whole genome shotgun (WGS) entry which is preliminary data.</text>
</comment>
<keyword evidence="2 7" id="KW-0812">Transmembrane</keyword>
<keyword evidence="4 7" id="KW-0472">Membrane</keyword>
<reference evidence="9" key="1">
    <citation type="submission" date="2013-11" db="EMBL/GenBank/DDBJ databases">
        <title>Genome sequence of the fusiform rust pathogen reveals effectors for host alternation and coevolution with pine.</title>
        <authorList>
            <consortium name="DOE Joint Genome Institute"/>
            <person name="Smith K."/>
            <person name="Pendleton A."/>
            <person name="Kubisiak T."/>
            <person name="Anderson C."/>
            <person name="Salamov A."/>
            <person name="Aerts A."/>
            <person name="Riley R."/>
            <person name="Clum A."/>
            <person name="Lindquist E."/>
            <person name="Ence D."/>
            <person name="Campbell M."/>
            <person name="Kronenberg Z."/>
            <person name="Feau N."/>
            <person name="Dhillon B."/>
            <person name="Hamelin R."/>
            <person name="Burleigh J."/>
            <person name="Smith J."/>
            <person name="Yandell M."/>
            <person name="Nelson C."/>
            <person name="Grigoriev I."/>
            <person name="Davis J."/>
        </authorList>
    </citation>
    <scope>NUCLEOTIDE SEQUENCE</scope>
    <source>
        <strain evidence="9">G11</strain>
    </source>
</reference>
<dbReference type="GO" id="GO:0034992">
    <property type="term" value="C:microtubule organizing center attachment site"/>
    <property type="evidence" value="ECO:0007669"/>
    <property type="project" value="TreeGrafter"/>
</dbReference>
<evidence type="ECO:0000256" key="7">
    <source>
        <dbReference type="SAM" id="Phobius"/>
    </source>
</evidence>
<dbReference type="GO" id="GO:0005637">
    <property type="term" value="C:nuclear inner membrane"/>
    <property type="evidence" value="ECO:0007669"/>
    <property type="project" value="UniProtKB-SubCell"/>
</dbReference>
<dbReference type="Pfam" id="PF09779">
    <property type="entry name" value="Ima1_N"/>
    <property type="match status" value="1"/>
</dbReference>
<organism evidence="9 10">
    <name type="scientific">Cronartium quercuum f. sp. fusiforme G11</name>
    <dbReference type="NCBI Taxonomy" id="708437"/>
    <lineage>
        <taxon>Eukaryota</taxon>
        <taxon>Fungi</taxon>
        <taxon>Dikarya</taxon>
        <taxon>Basidiomycota</taxon>
        <taxon>Pucciniomycotina</taxon>
        <taxon>Pucciniomycetes</taxon>
        <taxon>Pucciniales</taxon>
        <taxon>Coleosporiaceae</taxon>
        <taxon>Cronartium</taxon>
    </lineage>
</organism>
<dbReference type="OrthoDB" id="5966927at2759"/>
<feature type="compositionally biased region" description="Basic and acidic residues" evidence="6">
    <location>
        <begin position="346"/>
        <end position="356"/>
    </location>
</feature>
<dbReference type="GO" id="GO:0034506">
    <property type="term" value="C:chromosome, centromeric core domain"/>
    <property type="evidence" value="ECO:0007669"/>
    <property type="project" value="TreeGrafter"/>
</dbReference>
<feature type="transmembrane region" description="Helical" evidence="7">
    <location>
        <begin position="234"/>
        <end position="255"/>
    </location>
</feature>
<evidence type="ECO:0000256" key="6">
    <source>
        <dbReference type="SAM" id="MobiDB-lite"/>
    </source>
</evidence>
<accession>A0A9P6NB15</accession>
<feature type="region of interest" description="Disordered" evidence="6">
    <location>
        <begin position="342"/>
        <end position="363"/>
    </location>
</feature>
<name>A0A9P6NB15_9BASI</name>
<dbReference type="InterPro" id="IPR018617">
    <property type="entry name" value="Ima1_N"/>
</dbReference>
<feature type="region of interest" description="Disordered" evidence="6">
    <location>
        <begin position="60"/>
        <end position="79"/>
    </location>
</feature>
<evidence type="ECO:0000256" key="4">
    <source>
        <dbReference type="ARBA" id="ARBA00023136"/>
    </source>
</evidence>
<evidence type="ECO:0000313" key="9">
    <source>
        <dbReference type="EMBL" id="KAG0143276.1"/>
    </source>
</evidence>
<keyword evidence="5" id="KW-0539">Nucleus</keyword>